<reference evidence="2 3" key="1">
    <citation type="submission" date="2019-01" db="EMBL/GenBank/DDBJ databases">
        <title>Draft genome sequences of Candidatus Mycoplasma haemohominis SWG34-3 identified from a patient with pyrexia, anemia and liver dysfunction.</title>
        <authorList>
            <person name="Sekizuka T."/>
            <person name="Hattori N."/>
            <person name="Katano H."/>
            <person name="Takuma T."/>
            <person name="Ito T."/>
            <person name="Arai N."/>
            <person name="Yanai R."/>
            <person name="Ishii S."/>
            <person name="Miura Y."/>
            <person name="Tokunaga T."/>
            <person name="Watanabe H."/>
            <person name="Nomura N."/>
            <person name="Eguchi J."/>
            <person name="Arai T."/>
            <person name="Hasegawa H."/>
            <person name="Nakamaki T."/>
            <person name="Wakita T."/>
            <person name="Niki Y."/>
            <person name="Kuroda M."/>
        </authorList>
    </citation>
    <scope>NUCLEOTIDE SEQUENCE [LARGE SCALE GENOMIC DNA]</scope>
    <source>
        <strain evidence="2">SWG34-3</strain>
    </source>
</reference>
<dbReference type="EMBL" id="BIMN01000003">
    <property type="protein sequence ID" value="GCE63666.1"/>
    <property type="molecule type" value="Genomic_DNA"/>
</dbReference>
<gene>
    <name evidence="2" type="ORF">MHSWG343_06660</name>
</gene>
<organism evidence="2 3">
    <name type="scientific">Candidatus Mycoplasma haematohominis</name>
    <dbReference type="NCBI Taxonomy" id="1494318"/>
    <lineage>
        <taxon>Bacteria</taxon>
        <taxon>Bacillati</taxon>
        <taxon>Mycoplasmatota</taxon>
        <taxon>Mollicutes</taxon>
        <taxon>Mycoplasmataceae</taxon>
        <taxon>Mycoplasma</taxon>
    </lineage>
</organism>
<dbReference type="AlphaFoldDB" id="A0A478FTJ8"/>
<proteinExistence type="predicted"/>
<evidence type="ECO:0000313" key="3">
    <source>
        <dbReference type="Proteomes" id="UP000324831"/>
    </source>
</evidence>
<evidence type="ECO:0000313" key="2">
    <source>
        <dbReference type="EMBL" id="GCE63666.1"/>
    </source>
</evidence>
<sequence length="278" mass="30896">MTPLKGAAVVGGGAALAASGGYGLSRLLADSMPSYVVLSEGAPITEGESTVGKAYGNYLIAPYGKKGNTNPTDASNKDKEDNEKWWTWSYKRWLYDFENKNKDNALSTEFQDKSKVGSAFSLTAVEDSKTKPLNQVCEGVYKKTKTDVSNNSDENKKKLWNNLWKYCSFFATKITTVEKNGDSYGNDVYGTTKKADLISVKDSNNDVFWNKRNEEFYSDKGDKKGKDASNGKFKDAYNNRDSNRRHIKEICEVAYDKSSSTDATNYPEGDVIKFCSIT</sequence>
<accession>A0A478FTJ8</accession>
<feature type="region of interest" description="Disordered" evidence="1">
    <location>
        <begin position="219"/>
        <end position="238"/>
    </location>
</feature>
<evidence type="ECO:0000256" key="1">
    <source>
        <dbReference type="SAM" id="MobiDB-lite"/>
    </source>
</evidence>
<dbReference type="Proteomes" id="UP000324831">
    <property type="component" value="Unassembled WGS sequence"/>
</dbReference>
<protein>
    <submittedName>
        <fullName evidence="2">Uncharacterized protein</fullName>
    </submittedName>
</protein>
<name>A0A478FTJ8_9MOLU</name>
<comment type="caution">
    <text evidence="2">The sequence shown here is derived from an EMBL/GenBank/DDBJ whole genome shotgun (WGS) entry which is preliminary data.</text>
</comment>